<dbReference type="Gene3D" id="1.50.10.10">
    <property type="match status" value="1"/>
</dbReference>
<comment type="caution">
    <text evidence="7">The sequence shown here is derived from an EMBL/GenBank/DDBJ whole genome shotgun (WGS) entry which is preliminary data.</text>
</comment>
<dbReference type="OMA" id="LFICYLM"/>
<keyword evidence="3 5" id="KW-0321">Glycogen metabolism</keyword>
<evidence type="ECO:0000256" key="1">
    <source>
        <dbReference type="ARBA" id="ARBA00005131"/>
    </source>
</evidence>
<dbReference type="InterPro" id="IPR008928">
    <property type="entry name" value="6-hairpin_glycosidase_sf"/>
</dbReference>
<keyword evidence="7" id="KW-0808">Transferase</keyword>
<evidence type="ECO:0000313" key="7">
    <source>
        <dbReference type="EMBL" id="KHN83105.1"/>
    </source>
</evidence>
<dbReference type="EMBL" id="JPKZ01001219">
    <property type="protein sequence ID" value="KHN83105.1"/>
    <property type="molecule type" value="Genomic_DNA"/>
</dbReference>
<keyword evidence="5" id="KW-0119">Carbohydrate metabolism</keyword>
<evidence type="ECO:0000259" key="6">
    <source>
        <dbReference type="Pfam" id="PF00723"/>
    </source>
</evidence>
<evidence type="ECO:0000313" key="8">
    <source>
        <dbReference type="Proteomes" id="UP000031036"/>
    </source>
</evidence>
<dbReference type="OrthoDB" id="5971574at2759"/>
<dbReference type="GO" id="GO:0005977">
    <property type="term" value="P:glycogen metabolic process"/>
    <property type="evidence" value="ECO:0007669"/>
    <property type="project" value="UniProtKB-UniPathway"/>
</dbReference>
<organism evidence="7 8">
    <name type="scientific">Toxocara canis</name>
    <name type="common">Canine roundworm</name>
    <dbReference type="NCBI Taxonomy" id="6265"/>
    <lineage>
        <taxon>Eukaryota</taxon>
        <taxon>Metazoa</taxon>
        <taxon>Ecdysozoa</taxon>
        <taxon>Nematoda</taxon>
        <taxon>Chromadorea</taxon>
        <taxon>Rhabditida</taxon>
        <taxon>Spirurina</taxon>
        <taxon>Ascaridomorpha</taxon>
        <taxon>Ascaridoidea</taxon>
        <taxon>Toxocaridae</taxon>
        <taxon>Toxocara</taxon>
    </lineage>
</organism>
<dbReference type="GO" id="GO:0016301">
    <property type="term" value="F:kinase activity"/>
    <property type="evidence" value="ECO:0007669"/>
    <property type="project" value="UniProtKB-KW"/>
</dbReference>
<comment type="subcellular location">
    <subcellularLocation>
        <location evidence="5">Cell membrane</location>
        <topology evidence="5">Lipid-anchor</topology>
        <orientation evidence="5">Cytoplasmic side</orientation>
    </subcellularLocation>
</comment>
<comment type="similarity">
    <text evidence="2 5">Belongs to the phosphorylase b kinase regulatory chain family.</text>
</comment>
<dbReference type="UniPathway" id="UPA00163"/>
<sequence length="655" mass="74444">MYRAYQKSADFDEDLAKANELGLTCVKMMQSLMECMMLQSEKVEQFKTYQRRTDALHAKYSVGTKSSVCGDEEWGHLQIDATSLYLLTLAQVTASGLQIVRNFDEVAFIQNLVYYIENGCRTADYGIWERGDKTNQGIRELNASSVGMAKAALQALNDVGDLFGDGSKGSVIHVLPDQIEQCSAVLTSMLPRESFSKETDSALLTVISYPAFAVEDQQLIQITRDTITETLLGRYGCRRFLRDGYKTPLEDPSRLYYNNSELQQFEDIECEWPLFICYLMLDAMFARDDPMVEQYWRLMEDDYGIWERGDKTNQGIRELNASSVGMAKAALQALNDVGDLFGDGSKGSVIHVLPDQIEQCSAVLTSMLPRESFSKETDSALLTVISYPAFAVEDQQLIQITRDTITETLLGRYGCRRFLRDGYKTPLEDPSRLYYNNSELQQFEDIECEWPLFICYLMLDAMFARDDPMVEQYWRLMEDVIIVQGGCRLVPELYAVPYDKVAAEKRQRGTQDRVPAGATPYLWAQSLYIVCCLLYEGFLTPAELDPLSRRLSAYEKRPPCEVQVSILAETYEVQQELLTHGITVQNVGEIDEVFSIQPASSFAKILSRLGQSKKLNLTGRPFDIDIGVLSTSRLYQLGQKFVIFTPQVLFFRFTF</sequence>
<evidence type="ECO:0000256" key="3">
    <source>
        <dbReference type="ARBA" id="ARBA00022600"/>
    </source>
</evidence>
<evidence type="ECO:0000256" key="2">
    <source>
        <dbReference type="ARBA" id="ARBA00007128"/>
    </source>
</evidence>
<gene>
    <name evidence="7" type="primary">C14B9.8</name>
    <name evidence="7" type="ORF">Tcan_10705</name>
</gene>
<dbReference type="AlphaFoldDB" id="A0A0B2VPZ9"/>
<dbReference type="GO" id="GO:0005516">
    <property type="term" value="F:calmodulin binding"/>
    <property type="evidence" value="ECO:0007669"/>
    <property type="project" value="UniProtKB-KW"/>
</dbReference>
<dbReference type="InterPro" id="IPR011613">
    <property type="entry name" value="GH15-like"/>
</dbReference>
<dbReference type="PANTHER" id="PTHR10749">
    <property type="entry name" value="PHOSPHORYLASE B KINASE REGULATORY SUBUNIT"/>
    <property type="match status" value="1"/>
</dbReference>
<keyword evidence="4 5" id="KW-0112">Calmodulin-binding</keyword>
<accession>A0A0B2VPZ9</accession>
<dbReference type="Proteomes" id="UP000031036">
    <property type="component" value="Unassembled WGS sequence"/>
</dbReference>
<dbReference type="Pfam" id="PF00723">
    <property type="entry name" value="Glyco_hydro_15"/>
    <property type="match status" value="2"/>
</dbReference>
<dbReference type="PANTHER" id="PTHR10749:SF7">
    <property type="entry name" value="PHOSPHORYLASE B KINASE REGULATORY SUBUNIT ALPHA-RELATED"/>
    <property type="match status" value="1"/>
</dbReference>
<dbReference type="GO" id="GO:0005886">
    <property type="term" value="C:plasma membrane"/>
    <property type="evidence" value="ECO:0007669"/>
    <property type="project" value="UniProtKB-SubCell"/>
</dbReference>
<evidence type="ECO:0000256" key="5">
    <source>
        <dbReference type="RuleBase" id="RU364123"/>
    </source>
</evidence>
<keyword evidence="5" id="KW-0636">Prenylation</keyword>
<dbReference type="InterPro" id="IPR008734">
    <property type="entry name" value="PHK_A/B_su"/>
</dbReference>
<dbReference type="STRING" id="6265.A0A0B2VPZ9"/>
<keyword evidence="5" id="KW-0472">Membrane</keyword>
<feature type="domain" description="GH15-like" evidence="6">
    <location>
        <begin position="12"/>
        <end position="282"/>
    </location>
</feature>
<keyword evidence="5" id="KW-1003">Cell membrane</keyword>
<dbReference type="InterPro" id="IPR012341">
    <property type="entry name" value="6hp_glycosidase-like_sf"/>
</dbReference>
<comment type="function">
    <text evidence="5">Phosphorylase b kinase catalyzes the phosphorylation of serine in certain substrates, including troponin I.</text>
</comment>
<evidence type="ECO:0000256" key="4">
    <source>
        <dbReference type="ARBA" id="ARBA00022860"/>
    </source>
</evidence>
<keyword evidence="8" id="KW-1185">Reference proteome</keyword>
<proteinExistence type="inferred from homology"/>
<feature type="domain" description="GH15-like" evidence="6">
    <location>
        <begin position="292"/>
        <end position="622"/>
    </location>
</feature>
<comment type="pathway">
    <text evidence="1 5">Glycan biosynthesis; glycogen metabolism.</text>
</comment>
<keyword evidence="7" id="KW-0418">Kinase</keyword>
<dbReference type="SUPFAM" id="SSF48208">
    <property type="entry name" value="Six-hairpin glycosidases"/>
    <property type="match status" value="2"/>
</dbReference>
<protein>
    <recommendedName>
        <fullName evidence="5">Phosphorylase b kinase regulatory subunit</fullName>
    </recommendedName>
</protein>
<reference evidence="7 8" key="1">
    <citation type="submission" date="2014-11" db="EMBL/GenBank/DDBJ databases">
        <title>Genetic blueprint of the zoonotic pathogen Toxocara canis.</title>
        <authorList>
            <person name="Zhu X.-Q."/>
            <person name="Korhonen P.K."/>
            <person name="Cai H."/>
            <person name="Young N.D."/>
            <person name="Nejsum P."/>
            <person name="von Samson-Himmelstjerna G."/>
            <person name="Boag P.R."/>
            <person name="Tan P."/>
            <person name="Li Q."/>
            <person name="Min J."/>
            <person name="Yang Y."/>
            <person name="Wang X."/>
            <person name="Fang X."/>
            <person name="Hall R.S."/>
            <person name="Hofmann A."/>
            <person name="Sternberg P.W."/>
            <person name="Jex A.R."/>
            <person name="Gasser R.B."/>
        </authorList>
    </citation>
    <scope>NUCLEOTIDE SEQUENCE [LARGE SCALE GENOMIC DNA]</scope>
    <source>
        <strain evidence="7">PN_DK_2014</strain>
    </source>
</reference>
<dbReference type="GO" id="GO:0005964">
    <property type="term" value="C:phosphorylase kinase complex"/>
    <property type="evidence" value="ECO:0007669"/>
    <property type="project" value="TreeGrafter"/>
</dbReference>
<keyword evidence="5" id="KW-0449">Lipoprotein</keyword>
<name>A0A0B2VPZ9_TOXCA</name>